<dbReference type="GO" id="GO:0012505">
    <property type="term" value="C:endomembrane system"/>
    <property type="evidence" value="ECO:0007669"/>
    <property type="project" value="UniProtKB-ARBA"/>
</dbReference>
<evidence type="ECO:0000256" key="2">
    <source>
        <dbReference type="ARBA" id="ARBA00023034"/>
    </source>
</evidence>
<sequence>MTDTAHMHLYEEIMLLALCEQKGTISSGYVGYAVAAAVIAELMLQQRITVADGRRKYVELIDSTASDDPLLNECMEKIKSSKRPKVLRTWVNELAHLKDIQHKVARNLAEHGVVSADEEKVMWLFTRRVYPEVNPQPEQELRQRMRAAVLEEQDSSTIDARTVIIIALCQGARLLSQVFSARELRQHRDRIKQLVKGNVLGDAAREAVQAVEAAIMVAVMIPAITVATT</sequence>
<keyword evidence="4" id="KW-0472">Membrane</keyword>
<accession>A0A432VXV8</accession>
<dbReference type="Proteomes" id="UP000288212">
    <property type="component" value="Unassembled WGS sequence"/>
</dbReference>
<keyword evidence="6" id="KW-1185">Reference proteome</keyword>
<dbReference type="Gene3D" id="1.10.3630.10">
    <property type="entry name" value="yeast vps74-n-term truncation variant domain like"/>
    <property type="match status" value="1"/>
</dbReference>
<dbReference type="GO" id="GO:0006890">
    <property type="term" value="P:retrograde vesicle-mediated transport, Golgi to endoplasmic reticulum"/>
    <property type="evidence" value="ECO:0007669"/>
    <property type="project" value="TreeGrafter"/>
</dbReference>
<dbReference type="GO" id="GO:0007030">
    <property type="term" value="P:Golgi organization"/>
    <property type="evidence" value="ECO:0007669"/>
    <property type="project" value="TreeGrafter"/>
</dbReference>
<comment type="subcellular location">
    <subcellularLocation>
        <location evidence="1">Golgi apparatus membrane</location>
        <topology evidence="1">Peripheral membrane protein</topology>
        <orientation evidence="1">Cytoplasmic side</orientation>
    </subcellularLocation>
</comment>
<dbReference type="OrthoDB" id="6237461at2"/>
<dbReference type="GO" id="GO:0070273">
    <property type="term" value="F:phosphatidylinositol-4-phosphate binding"/>
    <property type="evidence" value="ECO:0007669"/>
    <property type="project" value="InterPro"/>
</dbReference>
<protein>
    <recommendedName>
        <fullName evidence="7">GPP34 family phosphoprotein</fullName>
    </recommendedName>
</protein>
<dbReference type="EMBL" id="PIPI01000001">
    <property type="protein sequence ID" value="RUO21497.1"/>
    <property type="molecule type" value="Genomic_DNA"/>
</dbReference>
<keyword evidence="3" id="KW-0446">Lipid-binding</keyword>
<proteinExistence type="predicted"/>
<evidence type="ECO:0000256" key="3">
    <source>
        <dbReference type="ARBA" id="ARBA00023121"/>
    </source>
</evidence>
<evidence type="ECO:0000256" key="1">
    <source>
        <dbReference type="ARBA" id="ARBA00004255"/>
    </source>
</evidence>
<evidence type="ECO:0000313" key="5">
    <source>
        <dbReference type="EMBL" id="RUO21497.1"/>
    </source>
</evidence>
<dbReference type="PANTHER" id="PTHR12704">
    <property type="entry name" value="TRANS-GOLGI PROTEIN GMX33"/>
    <property type="match status" value="1"/>
</dbReference>
<dbReference type="Pfam" id="PF05719">
    <property type="entry name" value="GPP34"/>
    <property type="match status" value="1"/>
</dbReference>
<dbReference type="InterPro" id="IPR038261">
    <property type="entry name" value="GPP34-like_sf"/>
</dbReference>
<dbReference type="AlphaFoldDB" id="A0A432VXV8"/>
<reference evidence="5 6" key="1">
    <citation type="journal article" date="2011" name="Front. Microbiol.">
        <title>Genomic signatures of strain selection and enhancement in Bacillus atrophaeus var. globigii, a historical biowarfare simulant.</title>
        <authorList>
            <person name="Gibbons H.S."/>
            <person name="Broomall S.M."/>
            <person name="McNew L.A."/>
            <person name="Daligault H."/>
            <person name="Chapman C."/>
            <person name="Bruce D."/>
            <person name="Karavis M."/>
            <person name="Krepps M."/>
            <person name="McGregor P.A."/>
            <person name="Hong C."/>
            <person name="Park K.H."/>
            <person name="Akmal A."/>
            <person name="Feldman A."/>
            <person name="Lin J.S."/>
            <person name="Chang W.E."/>
            <person name="Higgs B.W."/>
            <person name="Demirev P."/>
            <person name="Lindquist J."/>
            <person name="Liem A."/>
            <person name="Fochler E."/>
            <person name="Read T.D."/>
            <person name="Tapia R."/>
            <person name="Johnson S."/>
            <person name="Bishop-Lilly K.A."/>
            <person name="Detter C."/>
            <person name="Han C."/>
            <person name="Sozhamannan S."/>
            <person name="Rosenzweig C.N."/>
            <person name="Skowronski E.W."/>
        </authorList>
    </citation>
    <scope>NUCLEOTIDE SEQUENCE [LARGE SCALE GENOMIC DNA]</scope>
    <source>
        <strain evidence="5 6">AK5</strain>
    </source>
</reference>
<organism evidence="5 6">
    <name type="scientific">Aliidiomarina haloalkalitolerans</name>
    <dbReference type="NCBI Taxonomy" id="859059"/>
    <lineage>
        <taxon>Bacteria</taxon>
        <taxon>Pseudomonadati</taxon>
        <taxon>Pseudomonadota</taxon>
        <taxon>Gammaproteobacteria</taxon>
        <taxon>Alteromonadales</taxon>
        <taxon>Idiomarinaceae</taxon>
        <taxon>Aliidiomarina</taxon>
    </lineage>
</organism>
<dbReference type="GO" id="GO:0043001">
    <property type="term" value="P:Golgi to plasma membrane protein transport"/>
    <property type="evidence" value="ECO:0007669"/>
    <property type="project" value="TreeGrafter"/>
</dbReference>
<evidence type="ECO:0000256" key="4">
    <source>
        <dbReference type="ARBA" id="ARBA00023136"/>
    </source>
</evidence>
<gene>
    <name evidence="5" type="ORF">CWE06_01160</name>
</gene>
<comment type="caution">
    <text evidence="5">The sequence shown here is derived from an EMBL/GenBank/DDBJ whole genome shotgun (WGS) entry which is preliminary data.</text>
</comment>
<dbReference type="RefSeq" id="WP_126790476.1">
    <property type="nucleotide sequence ID" value="NZ_PIPI01000001.1"/>
</dbReference>
<evidence type="ECO:0008006" key="7">
    <source>
        <dbReference type="Google" id="ProtNLM"/>
    </source>
</evidence>
<name>A0A432VXV8_9GAMM</name>
<dbReference type="PANTHER" id="PTHR12704:SF2">
    <property type="entry name" value="GOLGI PHOSPHOPROTEIN 3 HOMOLOG SAURON"/>
    <property type="match status" value="1"/>
</dbReference>
<keyword evidence="2" id="KW-0333">Golgi apparatus</keyword>
<evidence type="ECO:0000313" key="6">
    <source>
        <dbReference type="Proteomes" id="UP000288212"/>
    </source>
</evidence>
<dbReference type="GO" id="GO:0005829">
    <property type="term" value="C:cytosol"/>
    <property type="evidence" value="ECO:0007669"/>
    <property type="project" value="TreeGrafter"/>
</dbReference>
<dbReference type="InterPro" id="IPR008628">
    <property type="entry name" value="GPP34-like"/>
</dbReference>
<dbReference type="GO" id="GO:0048194">
    <property type="term" value="P:Golgi vesicle budding"/>
    <property type="evidence" value="ECO:0007669"/>
    <property type="project" value="TreeGrafter"/>
</dbReference>